<protein>
    <submittedName>
        <fullName evidence="1">DUF6131 family protein</fullName>
    </submittedName>
</protein>
<dbReference type="Proteomes" id="UP001602013">
    <property type="component" value="Unassembled WGS sequence"/>
</dbReference>
<dbReference type="InterPro" id="IPR046134">
    <property type="entry name" value="DUF6131"/>
</dbReference>
<comment type="caution">
    <text evidence="1">The sequence shown here is derived from an EMBL/GenBank/DDBJ whole genome shotgun (WGS) entry which is preliminary data.</text>
</comment>
<accession>A0ABW6SLU4</accession>
<name>A0ABW6SLU4_9ACTN</name>
<evidence type="ECO:0000313" key="2">
    <source>
        <dbReference type="Proteomes" id="UP001602013"/>
    </source>
</evidence>
<dbReference type="Pfam" id="PF19626">
    <property type="entry name" value="DUF6131"/>
    <property type="match status" value="1"/>
</dbReference>
<dbReference type="EMBL" id="JBIASD010000005">
    <property type="protein sequence ID" value="MFF3665886.1"/>
    <property type="molecule type" value="Genomic_DNA"/>
</dbReference>
<organism evidence="1 2">
    <name type="scientific">Microtetraspora malaysiensis</name>
    <dbReference type="NCBI Taxonomy" id="161358"/>
    <lineage>
        <taxon>Bacteria</taxon>
        <taxon>Bacillati</taxon>
        <taxon>Actinomycetota</taxon>
        <taxon>Actinomycetes</taxon>
        <taxon>Streptosporangiales</taxon>
        <taxon>Streptosporangiaceae</taxon>
        <taxon>Microtetraspora</taxon>
    </lineage>
</organism>
<gene>
    <name evidence="1" type="ORF">ACFYXI_09855</name>
</gene>
<proteinExistence type="predicted"/>
<sequence length="28" mass="3034">MRALLVIGAVLWLLGALGHAVGGRCHYW</sequence>
<dbReference type="RefSeq" id="WP_387410475.1">
    <property type="nucleotide sequence ID" value="NZ_JBIASD010000005.1"/>
</dbReference>
<reference evidence="1 2" key="1">
    <citation type="submission" date="2024-10" db="EMBL/GenBank/DDBJ databases">
        <title>The Natural Products Discovery Center: Release of the First 8490 Sequenced Strains for Exploring Actinobacteria Biosynthetic Diversity.</title>
        <authorList>
            <person name="Kalkreuter E."/>
            <person name="Kautsar S.A."/>
            <person name="Yang D."/>
            <person name="Bader C.D."/>
            <person name="Teijaro C.N."/>
            <person name="Fluegel L."/>
            <person name="Davis C.M."/>
            <person name="Simpson J.R."/>
            <person name="Lauterbach L."/>
            <person name="Steele A.D."/>
            <person name="Gui C."/>
            <person name="Meng S."/>
            <person name="Li G."/>
            <person name="Viehrig K."/>
            <person name="Ye F."/>
            <person name="Su P."/>
            <person name="Kiefer A.F."/>
            <person name="Nichols A."/>
            <person name="Cepeda A.J."/>
            <person name="Yan W."/>
            <person name="Fan B."/>
            <person name="Jiang Y."/>
            <person name="Adhikari A."/>
            <person name="Zheng C.-J."/>
            <person name="Schuster L."/>
            <person name="Cowan T.M."/>
            <person name="Smanski M.J."/>
            <person name="Chevrette M.G."/>
            <person name="De Carvalho L.P.S."/>
            <person name="Shen B."/>
        </authorList>
    </citation>
    <scope>NUCLEOTIDE SEQUENCE [LARGE SCALE GENOMIC DNA]</scope>
    <source>
        <strain evidence="1 2">NPDC002173</strain>
    </source>
</reference>
<evidence type="ECO:0000313" key="1">
    <source>
        <dbReference type="EMBL" id="MFF3665886.1"/>
    </source>
</evidence>
<keyword evidence="2" id="KW-1185">Reference proteome</keyword>